<comment type="caution">
    <text evidence="2">The sequence shown here is derived from an EMBL/GenBank/DDBJ whole genome shotgun (WGS) entry which is preliminary data.</text>
</comment>
<organism evidence="2 3">
    <name type="scientific">Streblomastix strix</name>
    <dbReference type="NCBI Taxonomy" id="222440"/>
    <lineage>
        <taxon>Eukaryota</taxon>
        <taxon>Metamonada</taxon>
        <taxon>Preaxostyla</taxon>
        <taxon>Oxymonadida</taxon>
        <taxon>Streblomastigidae</taxon>
        <taxon>Streblomastix</taxon>
    </lineage>
</organism>
<evidence type="ECO:0000259" key="1">
    <source>
        <dbReference type="Pfam" id="PF15007"/>
    </source>
</evidence>
<dbReference type="Pfam" id="PF15007">
    <property type="entry name" value="CEP44"/>
    <property type="match status" value="1"/>
</dbReference>
<feature type="domain" description="Centrosomal CEP44" evidence="1">
    <location>
        <begin position="6"/>
        <end position="121"/>
    </location>
</feature>
<dbReference type="InterPro" id="IPR029157">
    <property type="entry name" value="CEP44_CC"/>
</dbReference>
<dbReference type="OrthoDB" id="259598at2759"/>
<dbReference type="AlphaFoldDB" id="A0A5J4WXZ4"/>
<dbReference type="Proteomes" id="UP000324800">
    <property type="component" value="Unassembled WGS sequence"/>
</dbReference>
<name>A0A5J4WXZ4_9EUKA</name>
<proteinExistence type="predicted"/>
<reference evidence="2 3" key="1">
    <citation type="submission" date="2019-03" db="EMBL/GenBank/DDBJ databases">
        <title>Single cell metagenomics reveals metabolic interactions within the superorganism composed of flagellate Streblomastix strix and complex community of Bacteroidetes bacteria on its surface.</title>
        <authorList>
            <person name="Treitli S.C."/>
            <person name="Kolisko M."/>
            <person name="Husnik F."/>
            <person name="Keeling P."/>
            <person name="Hampl V."/>
        </authorList>
    </citation>
    <scope>NUCLEOTIDE SEQUENCE [LARGE SCALE GENOMIC DNA]</scope>
    <source>
        <strain evidence="2">ST1C</strain>
    </source>
</reference>
<dbReference type="EMBL" id="SNRW01000650">
    <property type="protein sequence ID" value="KAA6399948.1"/>
    <property type="molecule type" value="Genomic_DNA"/>
</dbReference>
<protein>
    <recommendedName>
        <fullName evidence="1">Centrosomal CEP44 domain-containing protein</fullName>
    </recommendedName>
</protein>
<gene>
    <name evidence="2" type="ORF">EZS28_004532</name>
</gene>
<evidence type="ECO:0000313" key="2">
    <source>
        <dbReference type="EMBL" id="KAA6399948.1"/>
    </source>
</evidence>
<accession>A0A5J4WXZ4</accession>
<sequence>MNNFEIDAKIGKIRTELQRLECKEYFTDRDLKEGNPVALLRICNFVLCQTAALRAWLKERKYNLRKPDAEFAQEIFRLMRDEFKYNPIIKYDQFLKPAGFVDNKLDFVILLLRFCKDQNSLLIQQGASHTQIPRSPSPHLLKPTLAAQIQQIKRNEQEKAKQDEIEKQKIKDKKWNERRIQIKEQERAKDKFLKQQEYERMREIQQAKQRFISWEHGECDFQTDGNVAAVEQES</sequence>
<evidence type="ECO:0000313" key="3">
    <source>
        <dbReference type="Proteomes" id="UP000324800"/>
    </source>
</evidence>